<dbReference type="PANTHER" id="PTHR11076:SF33">
    <property type="entry name" value="DNA POLYMERASE KAPPA"/>
    <property type="match status" value="1"/>
</dbReference>
<dbReference type="GO" id="GO:0003684">
    <property type="term" value="F:damaged DNA binding"/>
    <property type="evidence" value="ECO:0007669"/>
    <property type="project" value="InterPro"/>
</dbReference>
<dbReference type="PANTHER" id="PTHR11076">
    <property type="entry name" value="DNA REPAIR POLYMERASE UMUC / TRANSFERASE FAMILY MEMBER"/>
    <property type="match status" value="1"/>
</dbReference>
<dbReference type="SUPFAM" id="SSF56672">
    <property type="entry name" value="DNA/RNA polymerases"/>
    <property type="match status" value="1"/>
</dbReference>
<evidence type="ECO:0000256" key="3">
    <source>
        <dbReference type="ARBA" id="ARBA00022695"/>
    </source>
</evidence>
<evidence type="ECO:0000256" key="6">
    <source>
        <dbReference type="ARBA" id="ARBA00022763"/>
    </source>
</evidence>
<dbReference type="InterPro" id="IPR001126">
    <property type="entry name" value="UmuC"/>
</dbReference>
<dbReference type="Pfam" id="PF00817">
    <property type="entry name" value="IMS"/>
    <property type="match status" value="1"/>
</dbReference>
<dbReference type="InterPro" id="IPR036775">
    <property type="entry name" value="DNA_pol_Y-fam_lit_finger_sf"/>
</dbReference>
<dbReference type="EC" id="2.7.7.7" evidence="1"/>
<dbReference type="SUPFAM" id="SSF100879">
    <property type="entry name" value="Lesion bypass DNA polymerase (Y-family), little finger domain"/>
    <property type="match status" value="1"/>
</dbReference>
<dbReference type="InterPro" id="IPR017961">
    <property type="entry name" value="DNA_pol_Y-fam_little_finger"/>
</dbReference>
<dbReference type="CDD" id="cd03586">
    <property type="entry name" value="PolY_Pol_IV_kappa"/>
    <property type="match status" value="1"/>
</dbReference>
<feature type="domain" description="UmuC" evidence="11">
    <location>
        <begin position="1"/>
        <end position="116"/>
    </location>
</feature>
<keyword evidence="8" id="KW-0239">DNA-directed DNA polymerase</keyword>
<dbReference type="InterPro" id="IPR022880">
    <property type="entry name" value="DNApol_IV"/>
</dbReference>
<evidence type="ECO:0000256" key="9">
    <source>
        <dbReference type="ARBA" id="ARBA00023204"/>
    </source>
</evidence>
<dbReference type="GO" id="GO:0046872">
    <property type="term" value="F:metal ion binding"/>
    <property type="evidence" value="ECO:0007669"/>
    <property type="project" value="UniProtKB-KW"/>
</dbReference>
<dbReference type="AlphaFoldDB" id="A0A3B0ZVR7"/>
<comment type="catalytic activity">
    <reaction evidence="10">
        <text>DNA(n) + a 2'-deoxyribonucleoside 5'-triphosphate = DNA(n+1) + diphosphate</text>
        <dbReference type="Rhea" id="RHEA:22508"/>
        <dbReference type="Rhea" id="RHEA-COMP:17339"/>
        <dbReference type="Rhea" id="RHEA-COMP:17340"/>
        <dbReference type="ChEBI" id="CHEBI:33019"/>
        <dbReference type="ChEBI" id="CHEBI:61560"/>
        <dbReference type="ChEBI" id="CHEBI:173112"/>
        <dbReference type="EC" id="2.7.7.7"/>
    </reaction>
</comment>
<keyword evidence="5" id="KW-0479">Metal-binding</keyword>
<keyword evidence="6" id="KW-0227">DNA damage</keyword>
<dbReference type="GO" id="GO:0006281">
    <property type="term" value="P:DNA repair"/>
    <property type="evidence" value="ECO:0007669"/>
    <property type="project" value="UniProtKB-KW"/>
</dbReference>
<organism evidence="12">
    <name type="scientific">hydrothermal vent metagenome</name>
    <dbReference type="NCBI Taxonomy" id="652676"/>
    <lineage>
        <taxon>unclassified sequences</taxon>
        <taxon>metagenomes</taxon>
        <taxon>ecological metagenomes</taxon>
    </lineage>
</organism>
<evidence type="ECO:0000256" key="4">
    <source>
        <dbReference type="ARBA" id="ARBA00022705"/>
    </source>
</evidence>
<accession>A0A3B0ZVR7</accession>
<sequence length="318" mass="35936">MRLPGRMDLYVQVSHQIREIFSRYTPLIEPLSLDEAFLDVSASEKLFGSAEHIAQKVKDDILNELELVASVGLAPSKFIAKIASDVNKPDGYVIVDPESVQGFLDPLPVGRIWGAGKVTVAAFDRMGIRTIGQLRRQSQTWLKSQFGQMGDHLWQLANGIDVREVKSEGQSKSISHETTFAVDLYNKDILEAWLSHLTEQVSWRLRKHELKGKTINLKVRHHDFKTITRAQSLSQATDSTDLIWQTVRSLFNQYWTGKASIRLVGMGVTGLYRHDQVIEQGDLFVSPEHTKIDKIADDINARFGATTLQRGRSKNRNN</sequence>
<evidence type="ECO:0000256" key="2">
    <source>
        <dbReference type="ARBA" id="ARBA00022679"/>
    </source>
</evidence>
<dbReference type="PROSITE" id="PS50173">
    <property type="entry name" value="UMUC"/>
    <property type="match status" value="1"/>
</dbReference>
<dbReference type="Pfam" id="PF11799">
    <property type="entry name" value="IMS_C"/>
    <property type="match status" value="1"/>
</dbReference>
<evidence type="ECO:0000256" key="5">
    <source>
        <dbReference type="ARBA" id="ARBA00022723"/>
    </source>
</evidence>
<evidence type="ECO:0000259" key="11">
    <source>
        <dbReference type="PROSITE" id="PS50173"/>
    </source>
</evidence>
<dbReference type="InterPro" id="IPR050116">
    <property type="entry name" value="DNA_polymerase-Y"/>
</dbReference>
<dbReference type="GO" id="GO:0006260">
    <property type="term" value="P:DNA replication"/>
    <property type="evidence" value="ECO:0007669"/>
    <property type="project" value="UniProtKB-KW"/>
</dbReference>
<name>A0A3B0ZVR7_9ZZZZ</name>
<evidence type="ECO:0000256" key="7">
    <source>
        <dbReference type="ARBA" id="ARBA00022842"/>
    </source>
</evidence>
<keyword evidence="9" id="KW-0234">DNA repair</keyword>
<evidence type="ECO:0000256" key="8">
    <source>
        <dbReference type="ARBA" id="ARBA00022932"/>
    </source>
</evidence>
<keyword evidence="3 12" id="KW-0548">Nucleotidyltransferase</keyword>
<dbReference type="GO" id="GO:0009432">
    <property type="term" value="P:SOS response"/>
    <property type="evidence" value="ECO:0007669"/>
    <property type="project" value="TreeGrafter"/>
</dbReference>
<keyword evidence="4" id="KW-0235">DNA replication</keyword>
<dbReference type="Gene3D" id="1.10.150.20">
    <property type="entry name" value="5' to 3' exonuclease, C-terminal subdomain"/>
    <property type="match status" value="1"/>
</dbReference>
<evidence type="ECO:0000313" key="12">
    <source>
        <dbReference type="EMBL" id="VAW97588.1"/>
    </source>
</evidence>
<gene>
    <name evidence="12" type="ORF">MNBD_GAMMA21-981</name>
</gene>
<proteinExistence type="predicted"/>
<dbReference type="Gene3D" id="3.30.1490.100">
    <property type="entry name" value="DNA polymerase, Y-family, little finger domain"/>
    <property type="match status" value="1"/>
</dbReference>
<dbReference type="GO" id="GO:0005829">
    <property type="term" value="C:cytosol"/>
    <property type="evidence" value="ECO:0007669"/>
    <property type="project" value="TreeGrafter"/>
</dbReference>
<keyword evidence="7" id="KW-0460">Magnesium</keyword>
<dbReference type="Gene3D" id="3.30.70.270">
    <property type="match status" value="1"/>
</dbReference>
<dbReference type="InterPro" id="IPR043128">
    <property type="entry name" value="Rev_trsase/Diguanyl_cyclase"/>
</dbReference>
<dbReference type="GO" id="GO:0042276">
    <property type="term" value="P:error-prone translesion synthesis"/>
    <property type="evidence" value="ECO:0007669"/>
    <property type="project" value="TreeGrafter"/>
</dbReference>
<evidence type="ECO:0000256" key="1">
    <source>
        <dbReference type="ARBA" id="ARBA00012417"/>
    </source>
</evidence>
<keyword evidence="2 12" id="KW-0808">Transferase</keyword>
<dbReference type="GO" id="GO:0003887">
    <property type="term" value="F:DNA-directed DNA polymerase activity"/>
    <property type="evidence" value="ECO:0007669"/>
    <property type="project" value="UniProtKB-KW"/>
</dbReference>
<dbReference type="FunFam" id="3.30.1490.100:FF:000004">
    <property type="entry name" value="DNA polymerase IV"/>
    <property type="match status" value="1"/>
</dbReference>
<evidence type="ECO:0000256" key="10">
    <source>
        <dbReference type="ARBA" id="ARBA00049244"/>
    </source>
</evidence>
<protein>
    <recommendedName>
        <fullName evidence="1">DNA-directed DNA polymerase</fullName>
        <ecNumber evidence="1">2.7.7.7</ecNumber>
    </recommendedName>
</protein>
<dbReference type="NCBIfam" id="NF002677">
    <property type="entry name" value="PRK02406.1"/>
    <property type="match status" value="1"/>
</dbReference>
<dbReference type="InterPro" id="IPR043502">
    <property type="entry name" value="DNA/RNA_pol_sf"/>
</dbReference>
<reference evidence="12" key="1">
    <citation type="submission" date="2018-06" db="EMBL/GenBank/DDBJ databases">
        <authorList>
            <person name="Zhirakovskaya E."/>
        </authorList>
    </citation>
    <scope>NUCLEOTIDE SEQUENCE</scope>
</reference>
<dbReference type="EMBL" id="UOFR01000051">
    <property type="protein sequence ID" value="VAW97588.1"/>
    <property type="molecule type" value="Genomic_DNA"/>
</dbReference>